<name>A0A381NTX2_9ZZZZ</name>
<sequence>MGVNCSKLAYLEPPEGHDGTAMKQSEGRIFTTHTGSLPRPDGLVELLAVVAHGEPVDEPALEQLTDASTLEVIRKQAKAGVDIINSGEQSRVSFSTYVVQRMSGFGGSWTRRGHKDQNEFPGIARPRVVQLMRDVPQCTGPLEYQRPDLAERELAGLVNGANEACASYQDLFMSAASPGIIALTLGNAHYANHQEYVMALAEEMRKEYELITAAGVVLQLDCPDLAMERHVAYQDEPIKVFQEVVELHIKAINHAIRNIPREQVRLHVCWGNTEGPHHYDVPLEDILPLVYEANVGALVMEMANPRHAHEYKVYQRHPLPEHMLLVAGVIDTKTNYVEHPEVVADRLRLAVDAAGGDPRRIMAGTDCGFDTSAGSNRVDKDIVWLKLAAMREGADIVSRFYSW</sequence>
<dbReference type="PANTHER" id="PTHR43844:SF2">
    <property type="entry name" value="SYNTHASE, VITAMIN-B12 INDEPENDENT, PUTATIVE (AFU_ORTHOLOGUE AFUA_3G12060)-RELATED"/>
    <property type="match status" value="1"/>
</dbReference>
<dbReference type="AlphaFoldDB" id="A0A381NTX2"/>
<gene>
    <name evidence="2" type="ORF">METZ01_LOCUS10940</name>
</gene>
<protein>
    <recommendedName>
        <fullName evidence="1">Cobalamin-independent methionine synthase MetE C-terminal/archaeal domain-containing protein</fullName>
    </recommendedName>
</protein>
<dbReference type="PANTHER" id="PTHR43844">
    <property type="entry name" value="METHIONINE SYNTHASE"/>
    <property type="match status" value="1"/>
</dbReference>
<dbReference type="GO" id="GO:0003871">
    <property type="term" value="F:5-methyltetrahydropteroyltriglutamate-homocysteine S-methyltransferase activity"/>
    <property type="evidence" value="ECO:0007669"/>
    <property type="project" value="InterPro"/>
</dbReference>
<dbReference type="Gene3D" id="3.20.20.210">
    <property type="match status" value="1"/>
</dbReference>
<accession>A0A381NTX2</accession>
<dbReference type="Pfam" id="PF01717">
    <property type="entry name" value="Meth_synt_2"/>
    <property type="match status" value="1"/>
</dbReference>
<evidence type="ECO:0000313" key="2">
    <source>
        <dbReference type="EMBL" id="SUZ58086.1"/>
    </source>
</evidence>
<dbReference type="EMBL" id="UINC01000596">
    <property type="protein sequence ID" value="SUZ58086.1"/>
    <property type="molecule type" value="Genomic_DNA"/>
</dbReference>
<evidence type="ECO:0000259" key="1">
    <source>
        <dbReference type="Pfam" id="PF01717"/>
    </source>
</evidence>
<proteinExistence type="predicted"/>
<dbReference type="GO" id="GO:0009086">
    <property type="term" value="P:methionine biosynthetic process"/>
    <property type="evidence" value="ECO:0007669"/>
    <property type="project" value="InterPro"/>
</dbReference>
<dbReference type="GO" id="GO:0008270">
    <property type="term" value="F:zinc ion binding"/>
    <property type="evidence" value="ECO:0007669"/>
    <property type="project" value="InterPro"/>
</dbReference>
<reference evidence="2" key="1">
    <citation type="submission" date="2018-05" db="EMBL/GenBank/DDBJ databases">
        <authorList>
            <person name="Lanie J.A."/>
            <person name="Ng W.-L."/>
            <person name="Kazmierczak K.M."/>
            <person name="Andrzejewski T.M."/>
            <person name="Davidsen T.M."/>
            <person name="Wayne K.J."/>
            <person name="Tettelin H."/>
            <person name="Glass J.I."/>
            <person name="Rusch D."/>
            <person name="Podicherti R."/>
            <person name="Tsui H.-C.T."/>
            <person name="Winkler M.E."/>
        </authorList>
    </citation>
    <scope>NUCLEOTIDE SEQUENCE</scope>
</reference>
<dbReference type="SUPFAM" id="SSF51726">
    <property type="entry name" value="UROD/MetE-like"/>
    <property type="match status" value="1"/>
</dbReference>
<dbReference type="CDD" id="cd03311">
    <property type="entry name" value="CIMS_C_terminal_like"/>
    <property type="match status" value="1"/>
</dbReference>
<organism evidence="2">
    <name type="scientific">marine metagenome</name>
    <dbReference type="NCBI Taxonomy" id="408172"/>
    <lineage>
        <taxon>unclassified sequences</taxon>
        <taxon>metagenomes</taxon>
        <taxon>ecological metagenomes</taxon>
    </lineage>
</organism>
<dbReference type="InterPro" id="IPR002629">
    <property type="entry name" value="Met_Synth_C/arc"/>
</dbReference>
<feature type="domain" description="Cobalamin-independent methionine synthase MetE C-terminal/archaeal" evidence="1">
    <location>
        <begin position="193"/>
        <end position="375"/>
    </location>
</feature>
<dbReference type="InterPro" id="IPR038071">
    <property type="entry name" value="UROD/MetE-like_sf"/>
</dbReference>